<reference evidence="10" key="1">
    <citation type="submission" date="2020-10" db="EMBL/GenBank/DDBJ databases">
        <title>Taxonomic study of unclassified bacteria belonging to the class Ktedonobacteria.</title>
        <authorList>
            <person name="Yabe S."/>
            <person name="Wang C.M."/>
            <person name="Zheng Y."/>
            <person name="Sakai Y."/>
            <person name="Cavaletti L."/>
            <person name="Monciardini P."/>
            <person name="Donadio S."/>
        </authorList>
    </citation>
    <scope>NUCLEOTIDE SEQUENCE</scope>
    <source>
        <strain evidence="10">ID150040</strain>
    </source>
</reference>
<dbReference type="PANTHER" id="PTHR43289:SF6">
    <property type="entry name" value="SERINE_THREONINE-PROTEIN KINASE NEKL-3"/>
    <property type="match status" value="1"/>
</dbReference>
<evidence type="ECO:0000256" key="7">
    <source>
        <dbReference type="SAM" id="MobiDB-lite"/>
    </source>
</evidence>
<evidence type="ECO:0000313" key="11">
    <source>
        <dbReference type="Proteomes" id="UP000597444"/>
    </source>
</evidence>
<dbReference type="FunFam" id="1.10.510.10:FF:000021">
    <property type="entry name" value="Serine/threonine protein kinase"/>
    <property type="match status" value="1"/>
</dbReference>
<keyword evidence="11" id="KW-1185">Reference proteome</keyword>
<dbReference type="CDD" id="cd14014">
    <property type="entry name" value="STKc_PknB_like"/>
    <property type="match status" value="1"/>
</dbReference>
<sequence length="445" mass="50087">MQNLEDITIDHYHIERQLAHGGMSEIYLAHDIVSGQKVAVKIVHRSNSEYYERFRYEAVLMSTLKHKHILSMLAHGEYESWYYLVTPYIAYGTLNKRLAEGVLSVKEAAEILEQLSDALHFAHEQGIIHRDIKPSNVLLDEGKHVYLADFGLAKRAGENKGFTVTGIMMGTPEYIAPELAEEPASASSDIYALGVLLYQMLTGKVPFSASTPLAIFMKHVSEPPQRPSLHNSALPASVEKVILKALEKDPRRRFRTAEDLMNAYRLAMSVEVPYVRVLEETATVVPFSIKQPTLRPVRLMKHRSPIAPVTTGAACLLLLLGLSLLLTYYEAPLQSVPAQQQGYAQMTTPATSAHPHTQVTGTNDQRIEVYLRDPYRDTGDNQQVEDSWIQSSTTYWQNNEDNKLGDDDDKQNNDKNNEGNENNKQHNNHNNNGKQHGKANGHKKH</sequence>
<keyword evidence="3" id="KW-0808">Transferase</keyword>
<keyword evidence="8" id="KW-1133">Transmembrane helix</keyword>
<evidence type="ECO:0000256" key="5">
    <source>
        <dbReference type="ARBA" id="ARBA00022777"/>
    </source>
</evidence>
<gene>
    <name evidence="10" type="ORF">KSF_033890</name>
</gene>
<comment type="caution">
    <text evidence="10">The sequence shown here is derived from an EMBL/GenBank/DDBJ whole genome shotgun (WGS) entry which is preliminary data.</text>
</comment>
<keyword evidence="2" id="KW-0723">Serine/threonine-protein kinase</keyword>
<dbReference type="EC" id="2.7.11.1" evidence="1"/>
<evidence type="ECO:0000256" key="6">
    <source>
        <dbReference type="ARBA" id="ARBA00022840"/>
    </source>
</evidence>
<feature type="compositionally biased region" description="Basic and acidic residues" evidence="7">
    <location>
        <begin position="400"/>
        <end position="424"/>
    </location>
</feature>
<accession>A0A8J3IF84</accession>
<keyword evidence="8" id="KW-0472">Membrane</keyword>
<feature type="region of interest" description="Disordered" evidence="7">
    <location>
        <begin position="346"/>
        <end position="365"/>
    </location>
</feature>
<evidence type="ECO:0000256" key="2">
    <source>
        <dbReference type="ARBA" id="ARBA00022527"/>
    </source>
</evidence>
<dbReference type="AlphaFoldDB" id="A0A8J3IF84"/>
<dbReference type="SUPFAM" id="SSF56112">
    <property type="entry name" value="Protein kinase-like (PK-like)"/>
    <property type="match status" value="1"/>
</dbReference>
<keyword evidence="8" id="KW-0812">Transmembrane</keyword>
<dbReference type="InterPro" id="IPR011009">
    <property type="entry name" value="Kinase-like_dom_sf"/>
</dbReference>
<dbReference type="PANTHER" id="PTHR43289">
    <property type="entry name" value="MITOGEN-ACTIVATED PROTEIN KINASE KINASE KINASE 20-RELATED"/>
    <property type="match status" value="1"/>
</dbReference>
<proteinExistence type="predicted"/>
<dbReference type="PROSITE" id="PS00108">
    <property type="entry name" value="PROTEIN_KINASE_ST"/>
    <property type="match status" value="1"/>
</dbReference>
<dbReference type="EMBL" id="BNJK01000001">
    <property type="protein sequence ID" value="GHO93341.1"/>
    <property type="molecule type" value="Genomic_DNA"/>
</dbReference>
<dbReference type="GO" id="GO:0004674">
    <property type="term" value="F:protein serine/threonine kinase activity"/>
    <property type="evidence" value="ECO:0007669"/>
    <property type="project" value="UniProtKB-KW"/>
</dbReference>
<dbReference type="Proteomes" id="UP000597444">
    <property type="component" value="Unassembled WGS sequence"/>
</dbReference>
<evidence type="ECO:0000256" key="3">
    <source>
        <dbReference type="ARBA" id="ARBA00022679"/>
    </source>
</evidence>
<dbReference type="Pfam" id="PF00069">
    <property type="entry name" value="Pkinase"/>
    <property type="match status" value="1"/>
</dbReference>
<feature type="compositionally biased region" description="Polar residues" evidence="7">
    <location>
        <begin position="346"/>
        <end position="364"/>
    </location>
</feature>
<dbReference type="InterPro" id="IPR000719">
    <property type="entry name" value="Prot_kinase_dom"/>
</dbReference>
<evidence type="ECO:0000256" key="4">
    <source>
        <dbReference type="ARBA" id="ARBA00022741"/>
    </source>
</evidence>
<dbReference type="GO" id="GO:0005524">
    <property type="term" value="F:ATP binding"/>
    <property type="evidence" value="ECO:0007669"/>
    <property type="project" value="UniProtKB-KW"/>
</dbReference>
<organism evidence="10 11">
    <name type="scientific">Reticulibacter mediterranei</name>
    <dbReference type="NCBI Taxonomy" id="2778369"/>
    <lineage>
        <taxon>Bacteria</taxon>
        <taxon>Bacillati</taxon>
        <taxon>Chloroflexota</taxon>
        <taxon>Ktedonobacteria</taxon>
        <taxon>Ktedonobacterales</taxon>
        <taxon>Reticulibacteraceae</taxon>
        <taxon>Reticulibacter</taxon>
    </lineage>
</organism>
<keyword evidence="6" id="KW-0067">ATP-binding</keyword>
<keyword evidence="5" id="KW-0418">Kinase</keyword>
<evidence type="ECO:0000256" key="8">
    <source>
        <dbReference type="SAM" id="Phobius"/>
    </source>
</evidence>
<feature type="region of interest" description="Disordered" evidence="7">
    <location>
        <begin position="397"/>
        <end position="445"/>
    </location>
</feature>
<evidence type="ECO:0000259" key="9">
    <source>
        <dbReference type="PROSITE" id="PS50011"/>
    </source>
</evidence>
<feature type="domain" description="Protein kinase" evidence="9">
    <location>
        <begin position="12"/>
        <end position="265"/>
    </location>
</feature>
<feature type="transmembrane region" description="Helical" evidence="8">
    <location>
        <begin position="306"/>
        <end position="329"/>
    </location>
</feature>
<dbReference type="Gene3D" id="1.10.510.10">
    <property type="entry name" value="Transferase(Phosphotransferase) domain 1"/>
    <property type="match status" value="1"/>
</dbReference>
<keyword evidence="4" id="KW-0547">Nucleotide-binding</keyword>
<dbReference type="PROSITE" id="PS50011">
    <property type="entry name" value="PROTEIN_KINASE_DOM"/>
    <property type="match status" value="1"/>
</dbReference>
<dbReference type="SMART" id="SM00220">
    <property type="entry name" value="S_TKc"/>
    <property type="match status" value="1"/>
</dbReference>
<evidence type="ECO:0000256" key="1">
    <source>
        <dbReference type="ARBA" id="ARBA00012513"/>
    </source>
</evidence>
<dbReference type="InterPro" id="IPR008271">
    <property type="entry name" value="Ser/Thr_kinase_AS"/>
</dbReference>
<feature type="compositionally biased region" description="Basic residues" evidence="7">
    <location>
        <begin position="435"/>
        <end position="445"/>
    </location>
</feature>
<evidence type="ECO:0000313" key="10">
    <source>
        <dbReference type="EMBL" id="GHO93341.1"/>
    </source>
</evidence>
<protein>
    <recommendedName>
        <fullName evidence="1">non-specific serine/threonine protein kinase</fullName>
        <ecNumber evidence="1">2.7.11.1</ecNumber>
    </recommendedName>
</protein>
<name>A0A8J3IF84_9CHLR</name>
<dbReference type="RefSeq" id="WP_220204129.1">
    <property type="nucleotide sequence ID" value="NZ_BNJK01000001.1"/>
</dbReference>